<evidence type="ECO:0000313" key="12">
    <source>
        <dbReference type="EMBL" id="SEW50257.1"/>
    </source>
</evidence>
<feature type="binding site" evidence="8 10">
    <location>
        <begin position="51"/>
        <end position="52"/>
    </location>
    <ligand>
        <name>3-methyl-2-oxobutanoate</name>
        <dbReference type="ChEBI" id="CHEBI:11851"/>
    </ligand>
</feature>
<dbReference type="GO" id="GO:0008168">
    <property type="term" value="F:methyltransferase activity"/>
    <property type="evidence" value="ECO:0007669"/>
    <property type="project" value="UniProtKB-KW"/>
</dbReference>
<dbReference type="OrthoDB" id="9781789at2"/>
<dbReference type="GO" id="GO:0032259">
    <property type="term" value="P:methylation"/>
    <property type="evidence" value="ECO:0007669"/>
    <property type="project" value="UniProtKB-KW"/>
</dbReference>
<evidence type="ECO:0000256" key="5">
    <source>
        <dbReference type="ARBA" id="ARBA00022679"/>
    </source>
</evidence>
<dbReference type="PANTHER" id="PTHR20881">
    <property type="entry name" value="3-METHYL-2-OXOBUTANOATE HYDROXYMETHYLTRANSFERASE"/>
    <property type="match status" value="1"/>
</dbReference>
<comment type="similarity">
    <text evidence="1 8">Belongs to the PanB family.</text>
</comment>
<dbReference type="Pfam" id="PF02548">
    <property type="entry name" value="Pantoate_transf"/>
    <property type="match status" value="1"/>
</dbReference>
<dbReference type="NCBIfam" id="TIGR00222">
    <property type="entry name" value="panB"/>
    <property type="match status" value="1"/>
</dbReference>
<dbReference type="GO" id="GO:0003864">
    <property type="term" value="F:3-methyl-2-oxobutanoate hydroxymethyltransferase activity"/>
    <property type="evidence" value="ECO:0007669"/>
    <property type="project" value="UniProtKB-UniRule"/>
</dbReference>
<dbReference type="STRING" id="29529.SAMN04488122_3734"/>
<evidence type="ECO:0000313" key="13">
    <source>
        <dbReference type="Proteomes" id="UP000199310"/>
    </source>
</evidence>
<dbReference type="RefSeq" id="WP_089897136.1">
    <property type="nucleotide sequence ID" value="NZ_FOJG01000002.1"/>
</dbReference>
<organism evidence="12 13">
    <name type="scientific">Chitinophaga arvensicola</name>
    <dbReference type="NCBI Taxonomy" id="29529"/>
    <lineage>
        <taxon>Bacteria</taxon>
        <taxon>Pseudomonadati</taxon>
        <taxon>Bacteroidota</taxon>
        <taxon>Chitinophagia</taxon>
        <taxon>Chitinophagales</taxon>
        <taxon>Chitinophagaceae</taxon>
        <taxon>Chitinophaga</taxon>
    </lineage>
</organism>
<keyword evidence="6 8" id="KW-0479">Metal-binding</keyword>
<dbReference type="InterPro" id="IPR003700">
    <property type="entry name" value="Pantoate_hydroxy_MeTrfase"/>
</dbReference>
<dbReference type="FunFam" id="3.20.20.60:FF:000017">
    <property type="entry name" value="3-methyl-2-oxobutanoate hydroxymethyltransferase"/>
    <property type="match status" value="1"/>
</dbReference>
<dbReference type="PANTHER" id="PTHR20881:SF0">
    <property type="entry name" value="3-METHYL-2-OXOBUTANOATE HYDROXYMETHYLTRANSFERASE"/>
    <property type="match status" value="1"/>
</dbReference>
<dbReference type="InterPro" id="IPR015813">
    <property type="entry name" value="Pyrv/PenolPyrv_kinase-like_dom"/>
</dbReference>
<evidence type="ECO:0000256" key="11">
    <source>
        <dbReference type="PIRSR" id="PIRSR000388-3"/>
    </source>
</evidence>
<dbReference type="InterPro" id="IPR040442">
    <property type="entry name" value="Pyrv_kinase-like_dom_sf"/>
</dbReference>
<dbReference type="Gene3D" id="3.20.20.60">
    <property type="entry name" value="Phosphoenolpyruvate-binding domains"/>
    <property type="match status" value="1"/>
</dbReference>
<comment type="catalytic activity">
    <reaction evidence="8">
        <text>(6R)-5,10-methylene-5,6,7,8-tetrahydrofolate + 3-methyl-2-oxobutanoate + H2O = 2-dehydropantoate + (6S)-5,6,7,8-tetrahydrofolate</text>
        <dbReference type="Rhea" id="RHEA:11824"/>
        <dbReference type="ChEBI" id="CHEBI:11561"/>
        <dbReference type="ChEBI" id="CHEBI:11851"/>
        <dbReference type="ChEBI" id="CHEBI:15377"/>
        <dbReference type="ChEBI" id="CHEBI:15636"/>
        <dbReference type="ChEBI" id="CHEBI:57453"/>
        <dbReference type="EC" id="2.1.2.11"/>
    </reaction>
</comment>
<feature type="binding site" evidence="8 11">
    <location>
        <position position="122"/>
    </location>
    <ligand>
        <name>Mg(2+)</name>
        <dbReference type="ChEBI" id="CHEBI:18420"/>
    </ligand>
</feature>
<keyword evidence="4 8" id="KW-0566">Pantothenate biosynthesis</keyword>
<comment type="subcellular location">
    <subcellularLocation>
        <location evidence="8">Cytoplasm</location>
    </subcellularLocation>
</comment>
<evidence type="ECO:0000256" key="8">
    <source>
        <dbReference type="HAMAP-Rule" id="MF_00156"/>
    </source>
</evidence>
<protein>
    <recommendedName>
        <fullName evidence="8">3-methyl-2-oxobutanoate hydroxymethyltransferase</fullName>
        <ecNumber evidence="8">2.1.2.11</ecNumber>
    </recommendedName>
    <alternativeName>
        <fullName evidence="8">Ketopantoate hydroxymethyltransferase</fullName>
        <shortName evidence="8">KPHMT</shortName>
    </alternativeName>
</protein>
<sequence length="271" mass="29859">MSVHKEIKRVTTHILQKMKLDGERISMLTAYDYSMARIFDDAGIDILLVGDSASNVMAGHETTLPITLDQMIYHAASVVRAIKRCFVVVDLPFGSYQGNSKEALSSAIRIMKETGAHGIKIEGGEEIIESVKRIISAGVPVMGHLGLTPQSIYKFGTYAVRATEEAEANKLIADAKLLQEAGCFAIVLEKIPATLAKTVAESVDIPIIGIGAGKYVDGQVLVMHDMLGINKDFKPRFLRRYLDLYNQIYGATQAYINDVKTKDFPNDNEQY</sequence>
<dbReference type="HAMAP" id="MF_00156">
    <property type="entry name" value="PanB"/>
    <property type="match status" value="1"/>
</dbReference>
<evidence type="ECO:0000256" key="10">
    <source>
        <dbReference type="PIRSR" id="PIRSR000388-2"/>
    </source>
</evidence>
<keyword evidence="13" id="KW-1185">Reference proteome</keyword>
<dbReference type="CDD" id="cd06557">
    <property type="entry name" value="KPHMT-like"/>
    <property type="match status" value="1"/>
</dbReference>
<feature type="binding site" evidence="8 11">
    <location>
        <position position="90"/>
    </location>
    <ligand>
        <name>Mg(2+)</name>
        <dbReference type="ChEBI" id="CHEBI:18420"/>
    </ligand>
</feature>
<reference evidence="13" key="1">
    <citation type="submission" date="2016-10" db="EMBL/GenBank/DDBJ databases">
        <authorList>
            <person name="Varghese N."/>
            <person name="Submissions S."/>
        </authorList>
    </citation>
    <scope>NUCLEOTIDE SEQUENCE [LARGE SCALE GENOMIC DNA]</scope>
    <source>
        <strain evidence="13">DSM 3695</strain>
    </source>
</reference>
<dbReference type="AlphaFoldDB" id="A0A1I0S5E8"/>
<feature type="active site" description="Proton acceptor" evidence="8 9">
    <location>
        <position position="189"/>
    </location>
</feature>
<feature type="binding site" evidence="8 11">
    <location>
        <position position="51"/>
    </location>
    <ligand>
        <name>Mg(2+)</name>
        <dbReference type="ChEBI" id="CHEBI:18420"/>
    </ligand>
</feature>
<dbReference type="EMBL" id="FOJG01000002">
    <property type="protein sequence ID" value="SEW50257.1"/>
    <property type="molecule type" value="Genomic_DNA"/>
</dbReference>
<evidence type="ECO:0000256" key="9">
    <source>
        <dbReference type="PIRSR" id="PIRSR000388-1"/>
    </source>
</evidence>
<name>A0A1I0S5E8_9BACT</name>
<feature type="binding site" evidence="8 10">
    <location>
        <position position="120"/>
    </location>
    <ligand>
        <name>3-methyl-2-oxobutanoate</name>
        <dbReference type="ChEBI" id="CHEBI:11851"/>
    </ligand>
</feature>
<evidence type="ECO:0000256" key="3">
    <source>
        <dbReference type="ARBA" id="ARBA00022490"/>
    </source>
</evidence>
<accession>A0A1I0S5E8</accession>
<dbReference type="UniPathway" id="UPA00028">
    <property type="reaction ID" value="UER00003"/>
</dbReference>
<feature type="binding site" evidence="8 10">
    <location>
        <position position="90"/>
    </location>
    <ligand>
        <name>3-methyl-2-oxobutanoate</name>
        <dbReference type="ChEBI" id="CHEBI:11851"/>
    </ligand>
</feature>
<keyword evidence="12" id="KW-0489">Methyltransferase</keyword>
<gene>
    <name evidence="8" type="primary">panB</name>
    <name evidence="12" type="ORF">SAMN04488122_3734</name>
</gene>
<dbReference type="SUPFAM" id="SSF51621">
    <property type="entry name" value="Phosphoenolpyruvate/pyruvate domain"/>
    <property type="match status" value="1"/>
</dbReference>
<dbReference type="PIRSF" id="PIRSF000388">
    <property type="entry name" value="Pantoate_hydroxy_MeTrfase"/>
    <property type="match status" value="1"/>
</dbReference>
<evidence type="ECO:0000256" key="7">
    <source>
        <dbReference type="ARBA" id="ARBA00022842"/>
    </source>
</evidence>
<keyword evidence="5 8" id="KW-0808">Transferase</keyword>
<keyword evidence="7 8" id="KW-0460">Magnesium</keyword>
<dbReference type="NCBIfam" id="NF001452">
    <property type="entry name" value="PRK00311.1"/>
    <property type="match status" value="1"/>
</dbReference>
<keyword evidence="3 8" id="KW-0963">Cytoplasm</keyword>
<comment type="function">
    <text evidence="8">Catalyzes the reversible reaction in which hydroxymethyl group from 5,10-methylenetetrahydrofolate is transferred onto alpha-ketoisovalerate to form ketopantoate.</text>
</comment>
<dbReference type="Proteomes" id="UP000199310">
    <property type="component" value="Unassembled WGS sequence"/>
</dbReference>
<dbReference type="GO" id="GO:0005737">
    <property type="term" value="C:cytoplasm"/>
    <property type="evidence" value="ECO:0007669"/>
    <property type="project" value="UniProtKB-SubCell"/>
</dbReference>
<evidence type="ECO:0000256" key="4">
    <source>
        <dbReference type="ARBA" id="ARBA00022655"/>
    </source>
</evidence>
<evidence type="ECO:0000256" key="6">
    <source>
        <dbReference type="ARBA" id="ARBA00022723"/>
    </source>
</evidence>
<evidence type="ECO:0000256" key="2">
    <source>
        <dbReference type="ARBA" id="ARBA00011424"/>
    </source>
</evidence>
<dbReference type="GO" id="GO:0000287">
    <property type="term" value="F:magnesium ion binding"/>
    <property type="evidence" value="ECO:0007669"/>
    <property type="project" value="TreeGrafter"/>
</dbReference>
<dbReference type="GO" id="GO:0015940">
    <property type="term" value="P:pantothenate biosynthetic process"/>
    <property type="evidence" value="ECO:0007669"/>
    <property type="project" value="UniProtKB-UniRule"/>
</dbReference>
<dbReference type="EC" id="2.1.2.11" evidence="8"/>
<comment type="pathway">
    <text evidence="8">Cofactor biosynthesis; (R)-pantothenate biosynthesis; (R)-pantoate from 3-methyl-2-oxobutanoate: step 1/2.</text>
</comment>
<comment type="subunit">
    <text evidence="2 8">Homodecamer; pentamer of dimers.</text>
</comment>
<comment type="cofactor">
    <cofactor evidence="8 11">
        <name>Mg(2+)</name>
        <dbReference type="ChEBI" id="CHEBI:18420"/>
    </cofactor>
    <text evidence="8 11">Binds 1 Mg(2+) ion per subunit.</text>
</comment>
<proteinExistence type="inferred from homology"/>
<evidence type="ECO:0000256" key="1">
    <source>
        <dbReference type="ARBA" id="ARBA00008676"/>
    </source>
</evidence>